<accession>A0A1N7PX56</accession>
<dbReference type="SUPFAM" id="SSF143456">
    <property type="entry name" value="VC0467-like"/>
    <property type="match status" value="1"/>
</dbReference>
<dbReference type="Proteomes" id="UP000186026">
    <property type="component" value="Unassembled WGS sequence"/>
</dbReference>
<dbReference type="GO" id="GO:0005829">
    <property type="term" value="C:cytosol"/>
    <property type="evidence" value="ECO:0007669"/>
    <property type="project" value="TreeGrafter"/>
</dbReference>
<dbReference type="PANTHER" id="PTHR30327">
    <property type="entry name" value="UNCHARACTERIZED PROTEIN YQGE"/>
    <property type="match status" value="1"/>
</dbReference>
<protein>
    <submittedName>
        <fullName evidence="2">Putative transcriptional regulator</fullName>
    </submittedName>
</protein>
<dbReference type="AlphaFoldDB" id="A0A1N7PX56"/>
<dbReference type="Pfam" id="PF02622">
    <property type="entry name" value="DUF179"/>
    <property type="match status" value="1"/>
</dbReference>
<organism evidence="2 3">
    <name type="scientific">Belliella pelovolcani</name>
    <dbReference type="NCBI Taxonomy" id="529505"/>
    <lineage>
        <taxon>Bacteria</taxon>
        <taxon>Pseudomonadati</taxon>
        <taxon>Bacteroidota</taxon>
        <taxon>Cytophagia</taxon>
        <taxon>Cytophagales</taxon>
        <taxon>Cyclobacteriaceae</taxon>
        <taxon>Belliella</taxon>
    </lineage>
</organism>
<evidence type="ECO:0000313" key="3">
    <source>
        <dbReference type="Proteomes" id="UP000186026"/>
    </source>
</evidence>
<dbReference type="PANTHER" id="PTHR30327:SF1">
    <property type="entry name" value="UPF0301 PROTEIN YQGE"/>
    <property type="match status" value="1"/>
</dbReference>
<sequence>MKSIFMKENSKIYAKSGDLLISEPFLQDENFVRSVVLLCENNSNGAFGLVLNKLSILKLGELIEGLSFMDCDVYVGGPVEQNTLHYIYYGEQMLEGSISLGNNLWWGGDFKQLETKLINQEVDLAKIRFFIGYSGWSEGQLEGEIDENTWIVSAYEDSESLLFASPDELWKIILKNMGGEYQFMANYPIDPRLN</sequence>
<dbReference type="EMBL" id="FTOP01000022">
    <property type="protein sequence ID" value="SIT15152.1"/>
    <property type="molecule type" value="Genomic_DNA"/>
</dbReference>
<dbReference type="Gene3D" id="3.40.1740.10">
    <property type="entry name" value="VC0467-like"/>
    <property type="match status" value="1"/>
</dbReference>
<evidence type="ECO:0000256" key="1">
    <source>
        <dbReference type="ARBA" id="ARBA00009600"/>
    </source>
</evidence>
<keyword evidence="3" id="KW-1185">Reference proteome</keyword>
<gene>
    <name evidence="2" type="ORF">SAMN05421761_12221</name>
</gene>
<dbReference type="InterPro" id="IPR003774">
    <property type="entry name" value="AlgH-like"/>
</dbReference>
<proteinExistence type="inferred from homology"/>
<comment type="similarity">
    <text evidence="1">Belongs to the UPF0301 (AlgH) family.</text>
</comment>
<evidence type="ECO:0000313" key="2">
    <source>
        <dbReference type="EMBL" id="SIT15152.1"/>
    </source>
</evidence>
<dbReference type="STRING" id="529505.SAMN05421761_12221"/>
<name>A0A1N7PX56_9BACT</name>
<reference evidence="3" key="1">
    <citation type="submission" date="2017-01" db="EMBL/GenBank/DDBJ databases">
        <authorList>
            <person name="Varghese N."/>
            <person name="Submissions S."/>
        </authorList>
    </citation>
    <scope>NUCLEOTIDE SEQUENCE [LARGE SCALE GENOMIC DNA]</scope>
    <source>
        <strain evidence="3">DSM 46698</strain>
    </source>
</reference>